<evidence type="ECO:0000313" key="2">
    <source>
        <dbReference type="Proteomes" id="UP000008177"/>
    </source>
</evidence>
<dbReference type="AlphaFoldDB" id="G2YJZ4"/>
<accession>G2YJZ4</accession>
<gene>
    <name evidence="1" type="ORF">BofuT4_P083450.1</name>
</gene>
<protein>
    <submittedName>
        <fullName evidence="1">Uncharacterized protein</fullName>
    </submittedName>
</protein>
<proteinExistence type="predicted"/>
<organism evidence="1 2">
    <name type="scientific">Botryotinia fuckeliana (strain T4)</name>
    <name type="common">Noble rot fungus</name>
    <name type="synonym">Botrytis cinerea</name>
    <dbReference type="NCBI Taxonomy" id="999810"/>
    <lineage>
        <taxon>Eukaryota</taxon>
        <taxon>Fungi</taxon>
        <taxon>Dikarya</taxon>
        <taxon>Ascomycota</taxon>
        <taxon>Pezizomycotina</taxon>
        <taxon>Leotiomycetes</taxon>
        <taxon>Helotiales</taxon>
        <taxon>Sclerotiniaceae</taxon>
        <taxon>Botrytis</taxon>
    </lineage>
</organism>
<sequence>MIPDSNLKPMMGNSCSNCSDDTSVLPSDPAKVIFKKGAHVHWTGKGEISTAPAPDIETAPKIRSVTMSRDSISEIHSNIGASAEDAEFVTVTVRSERMREEVCPEEGRGNFSIRCYYMIKLENGEVKKVEEGQLSQITKDR</sequence>
<dbReference type="InParanoid" id="G2YJZ4"/>
<dbReference type="Proteomes" id="UP000008177">
    <property type="component" value="Unplaced contigs"/>
</dbReference>
<dbReference type="HOGENOM" id="CLU_1906446_0_0_1"/>
<reference evidence="2" key="1">
    <citation type="journal article" date="2011" name="PLoS Genet.">
        <title>Genomic analysis of the necrotrophic fungal pathogens Sclerotinia sclerotiorum and Botrytis cinerea.</title>
        <authorList>
            <person name="Amselem J."/>
            <person name="Cuomo C.A."/>
            <person name="van Kan J.A."/>
            <person name="Viaud M."/>
            <person name="Benito E.P."/>
            <person name="Couloux A."/>
            <person name="Coutinho P.M."/>
            <person name="de Vries R.P."/>
            <person name="Dyer P.S."/>
            <person name="Fillinger S."/>
            <person name="Fournier E."/>
            <person name="Gout L."/>
            <person name="Hahn M."/>
            <person name="Kohn L."/>
            <person name="Lapalu N."/>
            <person name="Plummer K.M."/>
            <person name="Pradier J.M."/>
            <person name="Quevillon E."/>
            <person name="Sharon A."/>
            <person name="Simon A."/>
            <person name="ten Have A."/>
            <person name="Tudzynski B."/>
            <person name="Tudzynski P."/>
            <person name="Wincker P."/>
            <person name="Andrew M."/>
            <person name="Anthouard V."/>
            <person name="Beever R.E."/>
            <person name="Beffa R."/>
            <person name="Benoit I."/>
            <person name="Bouzid O."/>
            <person name="Brault B."/>
            <person name="Chen Z."/>
            <person name="Choquer M."/>
            <person name="Collemare J."/>
            <person name="Cotton P."/>
            <person name="Danchin E.G."/>
            <person name="Da Silva C."/>
            <person name="Gautier A."/>
            <person name="Giraud C."/>
            <person name="Giraud T."/>
            <person name="Gonzalez C."/>
            <person name="Grossetete S."/>
            <person name="Guldener U."/>
            <person name="Henrissat B."/>
            <person name="Howlett B.J."/>
            <person name="Kodira C."/>
            <person name="Kretschmer M."/>
            <person name="Lappartient A."/>
            <person name="Leroch M."/>
            <person name="Levis C."/>
            <person name="Mauceli E."/>
            <person name="Neuveglise C."/>
            <person name="Oeser B."/>
            <person name="Pearson M."/>
            <person name="Poulain J."/>
            <person name="Poussereau N."/>
            <person name="Quesneville H."/>
            <person name="Rascle C."/>
            <person name="Schumacher J."/>
            <person name="Segurens B."/>
            <person name="Sexton A."/>
            <person name="Silva E."/>
            <person name="Sirven C."/>
            <person name="Soanes D.M."/>
            <person name="Talbot N.J."/>
            <person name="Templeton M."/>
            <person name="Yandava C."/>
            <person name="Yarden O."/>
            <person name="Zeng Q."/>
            <person name="Rollins J.A."/>
            <person name="Lebrun M.H."/>
            <person name="Dickman M."/>
        </authorList>
    </citation>
    <scope>NUCLEOTIDE SEQUENCE [LARGE SCALE GENOMIC DNA]</scope>
    <source>
        <strain evidence="2">T4</strain>
    </source>
</reference>
<evidence type="ECO:0000313" key="1">
    <source>
        <dbReference type="EMBL" id="CCD35023.1"/>
    </source>
</evidence>
<name>G2YJZ4_BOTF4</name>
<dbReference type="OrthoDB" id="3474822at2759"/>
<dbReference type="EMBL" id="FQ790339">
    <property type="protein sequence ID" value="CCD35023.1"/>
    <property type="molecule type" value="Genomic_DNA"/>
</dbReference>